<name>A0A3L7AWM1_9MICO</name>
<protein>
    <submittedName>
        <fullName evidence="2">DUF998 domain-containing protein</fullName>
    </submittedName>
</protein>
<sequence>MTRGLSAVPVRAVSARLGVTLGRVGALLAVLALLAIWVIRIRYAAPAYVSELGADGAPDAGWFALALGTVAAAGMLLGVAELLRTPMAGEARGAVRAALAGEARGGLPGVPVSGGRGAVRAALLGGVCLILAGIGFLVSTVYPCTARCPVPGDPLHTMRDTIHITAAIAGFALVAIAMLAQAFAGADRRSRLIAWGAAIGVAVIAGVGGLLALAHVATALGAWCELVATSIAILWCATRGLARTKS</sequence>
<organism evidence="2 3">
    <name type="scientific">Mycetocola lacteus</name>
    <dbReference type="NCBI Taxonomy" id="76637"/>
    <lineage>
        <taxon>Bacteria</taxon>
        <taxon>Bacillati</taxon>
        <taxon>Actinomycetota</taxon>
        <taxon>Actinomycetes</taxon>
        <taxon>Micrococcales</taxon>
        <taxon>Microbacteriaceae</taxon>
        <taxon>Mycetocola</taxon>
    </lineage>
</organism>
<accession>A0A3L7AWM1</accession>
<dbReference type="AlphaFoldDB" id="A0A3L7AWM1"/>
<comment type="caution">
    <text evidence="2">The sequence shown here is derived from an EMBL/GenBank/DDBJ whole genome shotgun (WGS) entry which is preliminary data.</text>
</comment>
<proteinExistence type="predicted"/>
<feature type="transmembrane region" description="Helical" evidence="1">
    <location>
        <begin position="192"/>
        <end position="214"/>
    </location>
</feature>
<gene>
    <name evidence="2" type="ORF">D9V34_03890</name>
</gene>
<dbReference type="EMBL" id="RCUY01000002">
    <property type="protein sequence ID" value="RLP83951.1"/>
    <property type="molecule type" value="Genomic_DNA"/>
</dbReference>
<feature type="transmembrane region" description="Helical" evidence="1">
    <location>
        <begin position="60"/>
        <end position="83"/>
    </location>
</feature>
<evidence type="ECO:0000313" key="3">
    <source>
        <dbReference type="Proteomes" id="UP000269438"/>
    </source>
</evidence>
<keyword evidence="3" id="KW-1185">Reference proteome</keyword>
<evidence type="ECO:0000313" key="2">
    <source>
        <dbReference type="EMBL" id="RLP83951.1"/>
    </source>
</evidence>
<dbReference type="Pfam" id="PF06197">
    <property type="entry name" value="DUF998"/>
    <property type="match status" value="1"/>
</dbReference>
<feature type="transmembrane region" description="Helical" evidence="1">
    <location>
        <begin position="162"/>
        <end position="180"/>
    </location>
</feature>
<keyword evidence="1" id="KW-0472">Membrane</keyword>
<keyword evidence="1" id="KW-0812">Transmembrane</keyword>
<dbReference type="InterPro" id="IPR009339">
    <property type="entry name" value="DUF998"/>
</dbReference>
<dbReference type="OrthoDB" id="5125802at2"/>
<keyword evidence="1" id="KW-1133">Transmembrane helix</keyword>
<reference evidence="2 3" key="1">
    <citation type="submission" date="2018-10" db="EMBL/GenBank/DDBJ databases">
        <authorList>
            <person name="Li J."/>
        </authorList>
    </citation>
    <scope>NUCLEOTIDE SEQUENCE [LARGE SCALE GENOMIC DNA]</scope>
    <source>
        <strain evidence="2 3">JCM 11654</strain>
    </source>
</reference>
<feature type="transmembrane region" description="Helical" evidence="1">
    <location>
        <begin position="220"/>
        <end position="242"/>
    </location>
</feature>
<feature type="transmembrane region" description="Helical" evidence="1">
    <location>
        <begin position="121"/>
        <end position="142"/>
    </location>
</feature>
<dbReference type="RefSeq" id="WP_121687572.1">
    <property type="nucleotide sequence ID" value="NZ_RCUY01000002.1"/>
</dbReference>
<dbReference type="Proteomes" id="UP000269438">
    <property type="component" value="Unassembled WGS sequence"/>
</dbReference>
<feature type="transmembrane region" description="Helical" evidence="1">
    <location>
        <begin position="21"/>
        <end position="40"/>
    </location>
</feature>
<evidence type="ECO:0000256" key="1">
    <source>
        <dbReference type="SAM" id="Phobius"/>
    </source>
</evidence>